<keyword evidence="5" id="KW-0029">Amino-acid transport</keyword>
<feature type="transmembrane region" description="Helical" evidence="9">
    <location>
        <begin position="217"/>
        <end position="235"/>
    </location>
</feature>
<dbReference type="EMBL" id="AP011892">
    <property type="protein sequence ID" value="BAJ49385.1"/>
    <property type="molecule type" value="Genomic_DNA"/>
</dbReference>
<feature type="transmembrane region" description="Helical" evidence="9">
    <location>
        <begin position="266"/>
        <end position="286"/>
    </location>
</feature>
<accession>E6NAM9</accession>
<evidence type="ECO:0000256" key="3">
    <source>
        <dbReference type="ARBA" id="ARBA00022475"/>
    </source>
</evidence>
<dbReference type="CDD" id="cd06582">
    <property type="entry name" value="TM_PBP1_LivH_like"/>
    <property type="match status" value="1"/>
</dbReference>
<dbReference type="InterPro" id="IPR052157">
    <property type="entry name" value="BCAA_transport_permease"/>
</dbReference>
<feature type="transmembrane region" description="Helical" evidence="9">
    <location>
        <begin position="12"/>
        <end position="35"/>
    </location>
</feature>
<sequence length="288" mass="30398">MIDSNTFVTLLVYGGTLGGVLALLSSGFTMIFGVVRMFNMAHGAYFVTGAYVTYLLTSALSADPTLSTALSAVIVGLVGGVIYRALLSRVKSHESTVIIITLALALIFEQLLLIRFGEHGVNVKTIASGVVTVMGVPLPTMRLLALGVSLITLLLLGFFVAKTRVGKQIVAASQDLEAATIIGLRVERLFFVSVLVSSALAGLGGALYAQVYGVTPFLVFRVLVFAFAIVIFGGLGSVKGSIVASFVIGYVIVLTTMFIGARWSDLVVLLVIVAILLLRPYGLFGVRD</sequence>
<evidence type="ECO:0000256" key="7">
    <source>
        <dbReference type="ARBA" id="ARBA00023136"/>
    </source>
</evidence>
<evidence type="ECO:0000256" key="8">
    <source>
        <dbReference type="ARBA" id="ARBA00037998"/>
    </source>
</evidence>
<dbReference type="InterPro" id="IPR001851">
    <property type="entry name" value="ABC_transp_permease"/>
</dbReference>
<dbReference type="GO" id="GO:0022857">
    <property type="term" value="F:transmembrane transporter activity"/>
    <property type="evidence" value="ECO:0007669"/>
    <property type="project" value="InterPro"/>
</dbReference>
<feature type="transmembrane region" description="Helical" evidence="9">
    <location>
        <begin position="97"/>
        <end position="116"/>
    </location>
</feature>
<comment type="similarity">
    <text evidence="8">Belongs to the binding-protein-dependent transport system permease family. LivHM subfamily.</text>
</comment>
<feature type="transmembrane region" description="Helical" evidence="9">
    <location>
        <begin position="242"/>
        <end position="260"/>
    </location>
</feature>
<reference evidence="10" key="2">
    <citation type="journal article" date="2011" name="Nucleic Acids Res.">
        <title>Insights into the evolution of Archaea and eukaryotic protein modifier systems revealed by the genome of a novel archaeal group.</title>
        <authorList>
            <person name="Nunoura T."/>
            <person name="Takaki Y."/>
            <person name="Kakuta J."/>
            <person name="Nishi S."/>
            <person name="Sugahara J."/>
            <person name="Kazama H."/>
            <person name="Chee G."/>
            <person name="Hattori M."/>
            <person name="Kanai A."/>
            <person name="Atomi H."/>
            <person name="Takai K."/>
            <person name="Takami H."/>
        </authorList>
    </citation>
    <scope>NUCLEOTIDE SEQUENCE</scope>
</reference>
<dbReference type="AlphaFoldDB" id="E6NAM9"/>
<evidence type="ECO:0000256" key="4">
    <source>
        <dbReference type="ARBA" id="ARBA00022692"/>
    </source>
</evidence>
<keyword evidence="6 9" id="KW-1133">Transmembrane helix</keyword>
<evidence type="ECO:0000256" key="9">
    <source>
        <dbReference type="SAM" id="Phobius"/>
    </source>
</evidence>
<feature type="transmembrane region" description="Helical" evidence="9">
    <location>
        <begin position="42"/>
        <end position="60"/>
    </location>
</feature>
<name>E6NAM9_CALS0</name>
<dbReference type="Pfam" id="PF02653">
    <property type="entry name" value="BPD_transp_2"/>
    <property type="match status" value="1"/>
</dbReference>
<feature type="transmembrane region" description="Helical" evidence="9">
    <location>
        <begin position="189"/>
        <end position="211"/>
    </location>
</feature>
<dbReference type="GO" id="GO:0005886">
    <property type="term" value="C:plasma membrane"/>
    <property type="evidence" value="ECO:0007669"/>
    <property type="project" value="UniProtKB-SubCell"/>
</dbReference>
<feature type="transmembrane region" description="Helical" evidence="9">
    <location>
        <begin position="143"/>
        <end position="161"/>
    </location>
</feature>
<evidence type="ECO:0000256" key="5">
    <source>
        <dbReference type="ARBA" id="ARBA00022970"/>
    </source>
</evidence>
<keyword evidence="7 9" id="KW-0472">Membrane</keyword>
<organism evidence="10">
    <name type="scientific">Caldiarchaeum subterraneum</name>
    <dbReference type="NCBI Taxonomy" id="311458"/>
    <lineage>
        <taxon>Archaea</taxon>
        <taxon>Nitrososphaerota</taxon>
        <taxon>Candidatus Caldarchaeales</taxon>
        <taxon>Candidatus Caldarchaeaceae</taxon>
        <taxon>Candidatus Caldarchaeum</taxon>
    </lineage>
</organism>
<dbReference type="PANTHER" id="PTHR11795">
    <property type="entry name" value="BRANCHED-CHAIN AMINO ACID TRANSPORT SYSTEM PERMEASE PROTEIN LIVH"/>
    <property type="match status" value="1"/>
</dbReference>
<evidence type="ECO:0000256" key="6">
    <source>
        <dbReference type="ARBA" id="ARBA00022989"/>
    </source>
</evidence>
<dbReference type="PANTHER" id="PTHR11795:SF445">
    <property type="entry name" value="AMINO ACID ABC TRANSPORTER PERMEASE PROTEIN"/>
    <property type="match status" value="1"/>
</dbReference>
<reference evidence="10" key="1">
    <citation type="journal article" date="2005" name="Environ. Microbiol.">
        <title>Genetic and functional properties of uncultivated thermophilic crenarchaeotes from a subsurface gold mine as revealed by analysis of genome fragments.</title>
        <authorList>
            <person name="Nunoura T."/>
            <person name="Hirayama H."/>
            <person name="Takami H."/>
            <person name="Oida H."/>
            <person name="Nishi S."/>
            <person name="Shimamura S."/>
            <person name="Suzuki Y."/>
            <person name="Inagaki F."/>
            <person name="Takai K."/>
            <person name="Nealson K.H."/>
            <person name="Horikoshi K."/>
        </authorList>
    </citation>
    <scope>NUCLEOTIDE SEQUENCE</scope>
</reference>
<protein>
    <submittedName>
        <fullName evidence="10">Branched-chain amino acid ABC transporter, permease</fullName>
    </submittedName>
</protein>
<evidence type="ECO:0000313" key="10">
    <source>
        <dbReference type="EMBL" id="BAJ49385.1"/>
    </source>
</evidence>
<comment type="subcellular location">
    <subcellularLocation>
        <location evidence="1">Cell membrane</location>
        <topology evidence="1">Multi-pass membrane protein</topology>
    </subcellularLocation>
</comment>
<keyword evidence="4 9" id="KW-0812">Transmembrane</keyword>
<dbReference type="GO" id="GO:0006865">
    <property type="term" value="P:amino acid transport"/>
    <property type="evidence" value="ECO:0007669"/>
    <property type="project" value="UniProtKB-KW"/>
</dbReference>
<proteinExistence type="inferred from homology"/>
<feature type="transmembrane region" description="Helical" evidence="9">
    <location>
        <begin position="66"/>
        <end position="85"/>
    </location>
</feature>
<evidence type="ECO:0000256" key="2">
    <source>
        <dbReference type="ARBA" id="ARBA00022448"/>
    </source>
</evidence>
<evidence type="ECO:0000256" key="1">
    <source>
        <dbReference type="ARBA" id="ARBA00004651"/>
    </source>
</evidence>
<keyword evidence="2" id="KW-0813">Transport</keyword>
<gene>
    <name evidence="10" type="ORF">HGMM_F31D11C17</name>
</gene>
<keyword evidence="3" id="KW-1003">Cell membrane</keyword>